<evidence type="ECO:0000256" key="7">
    <source>
        <dbReference type="ARBA" id="ARBA00022795"/>
    </source>
</evidence>
<dbReference type="Pfam" id="PF01312">
    <property type="entry name" value="Bac_export_2"/>
    <property type="match status" value="1"/>
</dbReference>
<feature type="transmembrane region" description="Helical" evidence="13">
    <location>
        <begin position="34"/>
        <end position="52"/>
    </location>
</feature>
<evidence type="ECO:0000313" key="16">
    <source>
        <dbReference type="Proteomes" id="UP001143486"/>
    </source>
</evidence>
<keyword evidence="15" id="KW-0282">Flagellum</keyword>
<keyword evidence="8 13" id="KW-0653">Protein transport</keyword>
<evidence type="ECO:0000256" key="2">
    <source>
        <dbReference type="ARBA" id="ARBA00010690"/>
    </source>
</evidence>
<comment type="caution">
    <text evidence="15">The sequence shown here is derived from an EMBL/GenBank/DDBJ whole genome shotgun (WGS) entry which is preliminary data.</text>
</comment>
<dbReference type="GO" id="GO:0009306">
    <property type="term" value="P:protein secretion"/>
    <property type="evidence" value="ECO:0007669"/>
    <property type="project" value="InterPro"/>
</dbReference>
<evidence type="ECO:0000313" key="15">
    <source>
        <dbReference type="EMBL" id="GLK51536.1"/>
    </source>
</evidence>
<reference evidence="15" key="2">
    <citation type="submission" date="2023-01" db="EMBL/GenBank/DDBJ databases">
        <authorList>
            <person name="Sun Q."/>
            <person name="Evtushenko L."/>
        </authorList>
    </citation>
    <scope>NUCLEOTIDE SEQUENCE</scope>
    <source>
        <strain evidence="15">VKM B-1513</strain>
    </source>
</reference>
<organism evidence="15 16">
    <name type="scientific">Maricaulis virginensis</name>
    <dbReference type="NCBI Taxonomy" id="144022"/>
    <lineage>
        <taxon>Bacteria</taxon>
        <taxon>Pseudomonadati</taxon>
        <taxon>Pseudomonadota</taxon>
        <taxon>Alphaproteobacteria</taxon>
        <taxon>Maricaulales</taxon>
        <taxon>Maricaulaceae</taxon>
        <taxon>Maricaulis</taxon>
    </lineage>
</organism>
<evidence type="ECO:0000256" key="9">
    <source>
        <dbReference type="ARBA" id="ARBA00022989"/>
    </source>
</evidence>
<evidence type="ECO:0000256" key="10">
    <source>
        <dbReference type="ARBA" id="ARBA00023136"/>
    </source>
</evidence>
<keyword evidence="15" id="KW-0966">Cell projection</keyword>
<dbReference type="Proteomes" id="UP001143486">
    <property type="component" value="Unassembled WGS sequence"/>
</dbReference>
<protein>
    <recommendedName>
        <fullName evidence="3 13">Flagellar biosynthetic protein FlhB</fullName>
    </recommendedName>
</protein>
<comment type="similarity">
    <text evidence="2 13">Belongs to the type III secretion exporter family.</text>
</comment>
<sequence>MAEGEDDSQKTEEPTQRRLDDAREKGDVAKSQEIPGWFVLASGLALISFAFPPMARALAADMQVFFAEPHNFDVDPNAVMRMMRDTAWHVTGIVGLPIALLAVAGFAGHYVQQGMLFTTEKIQPKLDKLNPIEGFKRNFGPQGIANFLKGIGKMALVAAAAFVVLYPKREMLAGLPALDIASVLAIVRQSAIELMLAALIVYAIIAGLDYMFQRQSFMKRNRMSKREIKDELKQSEGDPMVRAKLRQIRQERSQRRMMAQVPDATVIVTNPTHYAIALKYEQGVTPAPICVAKGVDAVALRIREIATEHSIPIVEDPPLARALHATADLDTEIPTEHFQAVAKVIGYVLSLAQGRRARYRPSESTE</sequence>
<dbReference type="Gene3D" id="6.10.250.2080">
    <property type="match status" value="1"/>
</dbReference>
<dbReference type="InterPro" id="IPR006135">
    <property type="entry name" value="T3SS_substrate_exporter"/>
</dbReference>
<keyword evidence="4 13" id="KW-0813">Transport</keyword>
<keyword evidence="16" id="KW-1185">Reference proteome</keyword>
<dbReference type="RefSeq" id="WP_271185916.1">
    <property type="nucleotide sequence ID" value="NZ_BSFE01000002.1"/>
</dbReference>
<dbReference type="FunFam" id="3.40.1690.10:FF:000001">
    <property type="entry name" value="Flagellar biosynthetic protein FlhB"/>
    <property type="match status" value="1"/>
</dbReference>
<keyword evidence="5 13" id="KW-1003">Cell membrane</keyword>
<feature type="transmembrane region" description="Helical" evidence="13">
    <location>
        <begin position="194"/>
        <end position="212"/>
    </location>
</feature>
<comment type="function">
    <text evidence="12 13">Required for formation of the rod structure in the basal body of the flagellar apparatus. Together with FliI and FliH, may constitute the export apparatus of flagellin.</text>
</comment>
<reference evidence="15" key="1">
    <citation type="journal article" date="2014" name="Int. J. Syst. Evol. Microbiol.">
        <title>Complete genome sequence of Corynebacterium casei LMG S-19264T (=DSM 44701T), isolated from a smear-ripened cheese.</title>
        <authorList>
            <consortium name="US DOE Joint Genome Institute (JGI-PGF)"/>
            <person name="Walter F."/>
            <person name="Albersmeier A."/>
            <person name="Kalinowski J."/>
            <person name="Ruckert C."/>
        </authorList>
    </citation>
    <scope>NUCLEOTIDE SEQUENCE</scope>
    <source>
        <strain evidence="15">VKM B-1513</strain>
    </source>
</reference>
<feature type="transmembrane region" description="Helical" evidence="13">
    <location>
        <begin position="144"/>
        <end position="165"/>
    </location>
</feature>
<dbReference type="GO" id="GO:0005886">
    <property type="term" value="C:plasma membrane"/>
    <property type="evidence" value="ECO:0007669"/>
    <property type="project" value="UniProtKB-SubCell"/>
</dbReference>
<evidence type="ECO:0000256" key="1">
    <source>
        <dbReference type="ARBA" id="ARBA00004651"/>
    </source>
</evidence>
<evidence type="ECO:0000256" key="4">
    <source>
        <dbReference type="ARBA" id="ARBA00022448"/>
    </source>
</evidence>
<dbReference type="PANTHER" id="PTHR30531:SF12">
    <property type="entry name" value="FLAGELLAR BIOSYNTHETIC PROTEIN FLHB"/>
    <property type="match status" value="1"/>
</dbReference>
<evidence type="ECO:0000256" key="14">
    <source>
        <dbReference type="SAM" id="MobiDB-lite"/>
    </source>
</evidence>
<dbReference type="PRINTS" id="PR00950">
    <property type="entry name" value="TYPE3IMSPROT"/>
</dbReference>
<keyword evidence="10 13" id="KW-0472">Membrane</keyword>
<feature type="compositionally biased region" description="Basic and acidic residues" evidence="14">
    <location>
        <begin position="7"/>
        <end position="27"/>
    </location>
</feature>
<evidence type="ECO:0000256" key="6">
    <source>
        <dbReference type="ARBA" id="ARBA00022692"/>
    </source>
</evidence>
<feature type="region of interest" description="Disordered" evidence="14">
    <location>
        <begin position="1"/>
        <end position="27"/>
    </location>
</feature>
<evidence type="ECO:0000256" key="5">
    <source>
        <dbReference type="ARBA" id="ARBA00022475"/>
    </source>
</evidence>
<accession>A0A9W6MN46</accession>
<keyword evidence="7 13" id="KW-1005">Bacterial flagellum biogenesis</keyword>
<feature type="transmembrane region" description="Helical" evidence="13">
    <location>
        <begin position="90"/>
        <end position="111"/>
    </location>
</feature>
<dbReference type="SUPFAM" id="SSF160544">
    <property type="entry name" value="EscU C-terminal domain-like"/>
    <property type="match status" value="1"/>
</dbReference>
<dbReference type="AlphaFoldDB" id="A0A9W6MN46"/>
<evidence type="ECO:0000256" key="3">
    <source>
        <dbReference type="ARBA" id="ARBA00021622"/>
    </source>
</evidence>
<evidence type="ECO:0000256" key="13">
    <source>
        <dbReference type="RuleBase" id="RU364091"/>
    </source>
</evidence>
<dbReference type="PANTHER" id="PTHR30531">
    <property type="entry name" value="FLAGELLAR BIOSYNTHETIC PROTEIN FLHB"/>
    <property type="match status" value="1"/>
</dbReference>
<keyword evidence="15" id="KW-0969">Cilium</keyword>
<proteinExistence type="inferred from homology"/>
<evidence type="ECO:0000256" key="11">
    <source>
        <dbReference type="ARBA" id="ARBA00023225"/>
    </source>
</evidence>
<dbReference type="InterPro" id="IPR006136">
    <property type="entry name" value="FlhB"/>
</dbReference>
<keyword evidence="6 13" id="KW-0812">Transmembrane</keyword>
<gene>
    <name evidence="13 15" type="primary">flhB</name>
    <name evidence="15" type="ORF">GCM10017621_10440</name>
</gene>
<name>A0A9W6MN46_9PROT</name>
<dbReference type="InterPro" id="IPR029025">
    <property type="entry name" value="T3SS_substrate_exporter_C"/>
</dbReference>
<keyword evidence="11 13" id="KW-1006">Bacterial flagellum protein export</keyword>
<dbReference type="NCBIfam" id="TIGR00328">
    <property type="entry name" value="flhB"/>
    <property type="match status" value="1"/>
</dbReference>
<dbReference type="GO" id="GO:0044780">
    <property type="term" value="P:bacterial-type flagellum assembly"/>
    <property type="evidence" value="ECO:0007669"/>
    <property type="project" value="InterPro"/>
</dbReference>
<keyword evidence="9 13" id="KW-1133">Transmembrane helix</keyword>
<dbReference type="EMBL" id="BSFE01000002">
    <property type="protein sequence ID" value="GLK51536.1"/>
    <property type="molecule type" value="Genomic_DNA"/>
</dbReference>
<comment type="subcellular location">
    <subcellularLocation>
        <location evidence="1">Cell membrane</location>
        <topology evidence="1">Multi-pass membrane protein</topology>
    </subcellularLocation>
</comment>
<evidence type="ECO:0000256" key="8">
    <source>
        <dbReference type="ARBA" id="ARBA00022927"/>
    </source>
</evidence>
<evidence type="ECO:0000256" key="12">
    <source>
        <dbReference type="ARBA" id="ARBA00025078"/>
    </source>
</evidence>
<dbReference type="Gene3D" id="3.40.1690.10">
    <property type="entry name" value="secretion proteins EscU"/>
    <property type="match status" value="1"/>
</dbReference>